<sequence length="129" mass="15338">MYFAGILLFFLHFYSNNIHTFANEITSNNTKISTIYYPHQFDRNEYCHTLRCSSDELCVVNEKTARCVKNDKLHDVDGLHVDFSSGKLIYHDEQEKSHYRNGRMQSSEHKHEHLPRHYEHIETINYGIC</sequence>
<dbReference type="AlphaFoldDB" id="J9EIM7"/>
<feature type="signal peptide" evidence="1">
    <location>
        <begin position="1"/>
        <end position="22"/>
    </location>
</feature>
<name>J9EIM7_WUCBA</name>
<dbReference type="EMBL" id="ADBV01008483">
    <property type="protein sequence ID" value="EJW76882.1"/>
    <property type="molecule type" value="Genomic_DNA"/>
</dbReference>
<feature type="chain" id="PRO_5003823461" evidence="1">
    <location>
        <begin position="23"/>
        <end position="129"/>
    </location>
</feature>
<evidence type="ECO:0000313" key="3">
    <source>
        <dbReference type="Proteomes" id="UP000004810"/>
    </source>
</evidence>
<evidence type="ECO:0000313" key="2">
    <source>
        <dbReference type="EMBL" id="EJW76882.1"/>
    </source>
</evidence>
<accession>J9EIM7</accession>
<comment type="caution">
    <text evidence="2">The sequence shown here is derived from an EMBL/GenBank/DDBJ whole genome shotgun (WGS) entry which is preliminary data.</text>
</comment>
<organism evidence="2 3">
    <name type="scientific">Wuchereria bancrofti</name>
    <dbReference type="NCBI Taxonomy" id="6293"/>
    <lineage>
        <taxon>Eukaryota</taxon>
        <taxon>Metazoa</taxon>
        <taxon>Ecdysozoa</taxon>
        <taxon>Nematoda</taxon>
        <taxon>Chromadorea</taxon>
        <taxon>Rhabditida</taxon>
        <taxon>Spirurina</taxon>
        <taxon>Spiruromorpha</taxon>
        <taxon>Filarioidea</taxon>
        <taxon>Onchocercidae</taxon>
        <taxon>Wuchereria</taxon>
    </lineage>
</organism>
<reference evidence="3" key="1">
    <citation type="submission" date="2012-08" db="EMBL/GenBank/DDBJ databases">
        <title>The Genome Sequence of Wuchereria bancrofti.</title>
        <authorList>
            <person name="Nutman T.B."/>
            <person name="Fink D.L."/>
            <person name="Russ C."/>
            <person name="Young S."/>
            <person name="Zeng Q."/>
            <person name="Koehrsen M."/>
            <person name="Alvarado L."/>
            <person name="Berlin A."/>
            <person name="Chapman S.B."/>
            <person name="Chen Z."/>
            <person name="Freedman E."/>
            <person name="Gellesch M."/>
            <person name="Goldberg J."/>
            <person name="Griggs A."/>
            <person name="Gujja S."/>
            <person name="Heilman E.R."/>
            <person name="Heiman D."/>
            <person name="Hepburn T."/>
            <person name="Howarth C."/>
            <person name="Jen D."/>
            <person name="Larson L."/>
            <person name="Lewis B."/>
            <person name="Mehta T."/>
            <person name="Park D."/>
            <person name="Pearson M."/>
            <person name="Roberts A."/>
            <person name="Saif S."/>
            <person name="Shea T."/>
            <person name="Shenoy N."/>
            <person name="Sisk P."/>
            <person name="Stolte C."/>
            <person name="Sykes S."/>
            <person name="Walk T."/>
            <person name="White J."/>
            <person name="Yandava C."/>
            <person name="Haas B."/>
            <person name="Henn M.R."/>
            <person name="Nusbaum C."/>
            <person name="Birren B."/>
        </authorList>
    </citation>
    <scope>NUCLEOTIDE SEQUENCE [LARGE SCALE GENOMIC DNA]</scope>
    <source>
        <strain evidence="3">NA</strain>
    </source>
</reference>
<keyword evidence="1" id="KW-0732">Signal</keyword>
<dbReference type="Proteomes" id="UP000004810">
    <property type="component" value="Unassembled WGS sequence"/>
</dbReference>
<evidence type="ECO:0000256" key="1">
    <source>
        <dbReference type="SAM" id="SignalP"/>
    </source>
</evidence>
<proteinExistence type="predicted"/>
<gene>
    <name evidence="2" type="ORF">WUBG_12209</name>
</gene>
<protein>
    <submittedName>
        <fullName evidence="2">Uncharacterized protein</fullName>
    </submittedName>
</protein>